<dbReference type="HOGENOM" id="CLU_2908515_0_0_1"/>
<dbReference type="AlphaFoldDB" id="M1CPZ2"/>
<dbReference type="Gramene" id="PGSC0003DMT400072263">
    <property type="protein sequence ID" value="PGSC0003DMT400072263"/>
    <property type="gene ID" value="PGSC0003DMG402028122"/>
</dbReference>
<dbReference type="InParanoid" id="M1CPZ2"/>
<proteinExistence type="predicted"/>
<sequence length="62" mass="7309">MKVPNQDLSKRARAYSISEFFCISKLQKELSNSRKLHTKICTDPEFFGKIMLLGDHDNFFRQ</sequence>
<dbReference type="EnsemblPlants" id="PGSC0003DMT400072263">
    <property type="protein sequence ID" value="PGSC0003DMT400072263"/>
    <property type="gene ID" value="PGSC0003DMG402028122"/>
</dbReference>
<dbReference type="Proteomes" id="UP000011115">
    <property type="component" value="Unassembled WGS sequence"/>
</dbReference>
<evidence type="ECO:0000313" key="1">
    <source>
        <dbReference type="EnsemblPlants" id="PGSC0003DMT400072263"/>
    </source>
</evidence>
<organism evidence="1 2">
    <name type="scientific">Solanum tuberosum</name>
    <name type="common">Potato</name>
    <dbReference type="NCBI Taxonomy" id="4113"/>
    <lineage>
        <taxon>Eukaryota</taxon>
        <taxon>Viridiplantae</taxon>
        <taxon>Streptophyta</taxon>
        <taxon>Embryophyta</taxon>
        <taxon>Tracheophyta</taxon>
        <taxon>Spermatophyta</taxon>
        <taxon>Magnoliopsida</taxon>
        <taxon>eudicotyledons</taxon>
        <taxon>Gunneridae</taxon>
        <taxon>Pentapetalae</taxon>
        <taxon>asterids</taxon>
        <taxon>lamiids</taxon>
        <taxon>Solanales</taxon>
        <taxon>Solanaceae</taxon>
        <taxon>Solanoideae</taxon>
        <taxon>Solaneae</taxon>
        <taxon>Solanum</taxon>
    </lineage>
</organism>
<reference evidence="2" key="1">
    <citation type="journal article" date="2011" name="Nature">
        <title>Genome sequence and analysis of the tuber crop potato.</title>
        <authorList>
            <consortium name="The Potato Genome Sequencing Consortium"/>
        </authorList>
    </citation>
    <scope>NUCLEOTIDE SEQUENCE [LARGE SCALE GENOMIC DNA]</scope>
    <source>
        <strain evidence="2">cv. DM1-3 516 R44</strain>
    </source>
</reference>
<dbReference type="PaxDb" id="4113-PGSC0003DMT400072263"/>
<reference evidence="1" key="2">
    <citation type="submission" date="2015-06" db="UniProtKB">
        <authorList>
            <consortium name="EnsemblPlants"/>
        </authorList>
    </citation>
    <scope>IDENTIFICATION</scope>
    <source>
        <strain evidence="1">DM1-3 516 R44</strain>
    </source>
</reference>
<protein>
    <submittedName>
        <fullName evidence="1">Uncharacterized protein</fullName>
    </submittedName>
</protein>
<evidence type="ECO:0000313" key="2">
    <source>
        <dbReference type="Proteomes" id="UP000011115"/>
    </source>
</evidence>
<accession>M1CPZ2</accession>
<name>M1CPZ2_SOLTU</name>
<keyword evidence="2" id="KW-1185">Reference proteome</keyword>